<dbReference type="EMBL" id="JAGIOO010000001">
    <property type="protein sequence ID" value="MBP2479098.1"/>
    <property type="molecule type" value="Genomic_DNA"/>
</dbReference>
<dbReference type="Proteomes" id="UP001519363">
    <property type="component" value="Unassembled WGS sequence"/>
</dbReference>
<accession>A0ABS5ARA5</accession>
<gene>
    <name evidence="2" type="ORF">JOF53_007970</name>
</gene>
<sequence length="968" mass="96957">MADVGHAYLTLLPSLRGISQVVRDGVREGERAAPALGITAELNTTAFYQQVREATRSGGLPALRILAELASQPAEAAFAALIRRMSSREIDLRVALDNSVGTAVRGLSALGDSSNRATAQFTAMTAAVGAATLRGAVMAAALTQAAGALGALGGAAATASGALLVMPAAALAAAAAVTTLRLGLSGFSDALSASSPAEFAEALGKLSPNAAATAVAVRSMRPAFDGLKLDVQDQLFAGLGTSVRALGGQYLPILRTELTGVAAELNTGARQVSGFMQRWETAADVTLILGNARTAIGNLTGAVAPLLSAFTDVAAVGSTFLPQLTSGAIGAAQSFSEFISTARESGQLAGWISAALDVLRQLGALLGNVFSIVTSVFSAASASGGNMLTVLVGITGQVAEFLESAQGITALQQIFGGLATVAAGLGPIVEAIGQALVTSLAPAVAQIGPMLGEALRSLAPAIAPLGQMLAALAPLLAVAAQAFVSMLVPAVAALAPVVQALAPALSEVVGLLGGALGAAITQLAPVIAALAAVLAPLLSQLGGLMVQAIGESAPALAAFGAALVPIVAQVGGALVQALAAVMPVLGALSTLFSTVLLAALNAVMPVLPVLVGAITQLAQVITTALAAATPVLTEVGTLVGQVLAQAIGGLVPIIPPLAEAFLAVVNALLPLLPIVLQIVTELLPPLITLLTSLMPVIVQGAQLFATLVTAITPLVELIVNLVVPALQGLIAVATTVFGSLAAIVGGAMQVVRGVIETVLGLVTGNWDRAWNGLLTILRGIWTAISGVVRSAVDGVISFVVGLGERILNVFGGAGTWLVQAGRDIINGLINGLKAAWNWVVDWLRSKVSGLINQVMQWLGIRSPSTVFAEIGTQVGAGLALGIENTADVPAAAATEMASRVTRQGAVDLPEVRGTRTVSGSTASTVDAELMRAAVTAGVLAALDQARLRVDGAGVARLVNATNTSNARR</sequence>
<feature type="transmembrane region" description="Helical" evidence="1">
    <location>
        <begin position="606"/>
        <end position="628"/>
    </location>
</feature>
<dbReference type="RefSeq" id="WP_209707694.1">
    <property type="nucleotide sequence ID" value="NZ_JAGIOO010000001.1"/>
</dbReference>
<evidence type="ECO:0000256" key="1">
    <source>
        <dbReference type="SAM" id="Phobius"/>
    </source>
</evidence>
<name>A0ABS5ARA5_9PSEU</name>
<organism evidence="2 3">
    <name type="scientific">Crossiella equi</name>
    <dbReference type="NCBI Taxonomy" id="130796"/>
    <lineage>
        <taxon>Bacteria</taxon>
        <taxon>Bacillati</taxon>
        <taxon>Actinomycetota</taxon>
        <taxon>Actinomycetes</taxon>
        <taxon>Pseudonocardiales</taxon>
        <taxon>Pseudonocardiaceae</taxon>
        <taxon>Crossiella</taxon>
    </lineage>
</organism>
<keyword evidence="3" id="KW-1185">Reference proteome</keyword>
<feature type="transmembrane region" description="Helical" evidence="1">
    <location>
        <begin position="555"/>
        <end position="575"/>
    </location>
</feature>
<evidence type="ECO:0000313" key="2">
    <source>
        <dbReference type="EMBL" id="MBP2479098.1"/>
    </source>
</evidence>
<feature type="transmembrane region" description="Helical" evidence="1">
    <location>
        <begin position="686"/>
        <end position="711"/>
    </location>
</feature>
<comment type="caution">
    <text evidence="2">The sequence shown here is derived from an EMBL/GenBank/DDBJ whole genome shotgun (WGS) entry which is preliminary data.</text>
</comment>
<keyword evidence="1" id="KW-1133">Transmembrane helix</keyword>
<keyword evidence="1" id="KW-0812">Transmembrane</keyword>
<evidence type="ECO:0000313" key="3">
    <source>
        <dbReference type="Proteomes" id="UP001519363"/>
    </source>
</evidence>
<feature type="transmembrane region" description="Helical" evidence="1">
    <location>
        <begin position="509"/>
        <end position="535"/>
    </location>
</feature>
<keyword evidence="1" id="KW-0472">Membrane</keyword>
<feature type="transmembrane region" description="Helical" evidence="1">
    <location>
        <begin position="660"/>
        <end position="679"/>
    </location>
</feature>
<feature type="transmembrane region" description="Helical" evidence="1">
    <location>
        <begin position="468"/>
        <end position="497"/>
    </location>
</feature>
<reference evidence="2 3" key="1">
    <citation type="submission" date="2021-03" db="EMBL/GenBank/DDBJ databases">
        <title>Sequencing the genomes of 1000 actinobacteria strains.</title>
        <authorList>
            <person name="Klenk H.-P."/>
        </authorList>
    </citation>
    <scope>NUCLEOTIDE SEQUENCE [LARGE SCALE GENOMIC DNA]</scope>
    <source>
        <strain evidence="2 3">DSM 44580</strain>
    </source>
</reference>
<proteinExistence type="predicted"/>
<feature type="transmembrane region" description="Helical" evidence="1">
    <location>
        <begin position="582"/>
        <end position="600"/>
    </location>
</feature>
<feature type="transmembrane region" description="Helical" evidence="1">
    <location>
        <begin position="635"/>
        <end position="654"/>
    </location>
</feature>
<protein>
    <submittedName>
        <fullName evidence="2">Phage-related protein</fullName>
    </submittedName>
</protein>
<feature type="transmembrane region" description="Helical" evidence="1">
    <location>
        <begin position="717"/>
        <end position="744"/>
    </location>
</feature>